<dbReference type="InterPro" id="IPR050334">
    <property type="entry name" value="Molybdenum_import_ModC"/>
</dbReference>
<proteinExistence type="predicted"/>
<dbReference type="InterPro" id="IPR008995">
    <property type="entry name" value="Mo/tungstate-bd_C_term_dom"/>
</dbReference>
<keyword evidence="6 12" id="KW-0067">ATP-binding</keyword>
<keyword evidence="2" id="KW-1003">Cell membrane</keyword>
<dbReference type="Proteomes" id="UP000761574">
    <property type="component" value="Unassembled WGS sequence"/>
</dbReference>
<accession>A0ABQ4P2M8</accession>
<evidence type="ECO:0000313" key="12">
    <source>
        <dbReference type="EMBL" id="GIU41746.1"/>
    </source>
</evidence>
<dbReference type="PANTHER" id="PTHR43514">
    <property type="entry name" value="ABC TRANSPORTER I FAMILY MEMBER 10"/>
    <property type="match status" value="1"/>
</dbReference>
<evidence type="ECO:0000259" key="10">
    <source>
        <dbReference type="PROSITE" id="PS50893"/>
    </source>
</evidence>
<evidence type="ECO:0000256" key="3">
    <source>
        <dbReference type="ARBA" id="ARBA00022505"/>
    </source>
</evidence>
<keyword evidence="5" id="KW-0547">Nucleotide-binding</keyword>
<dbReference type="Pfam" id="PF03459">
    <property type="entry name" value="TOBE"/>
    <property type="match status" value="1"/>
</dbReference>
<dbReference type="InterPro" id="IPR005116">
    <property type="entry name" value="Transp-assoc_OB_typ1"/>
</dbReference>
<dbReference type="NCBIfam" id="NF008355">
    <property type="entry name" value="PRK11144.1"/>
    <property type="match status" value="1"/>
</dbReference>
<dbReference type="InterPro" id="IPR003593">
    <property type="entry name" value="AAA+_ATPase"/>
</dbReference>
<dbReference type="EMBL" id="BPFB01000001">
    <property type="protein sequence ID" value="GIU41746.1"/>
    <property type="molecule type" value="Genomic_DNA"/>
</dbReference>
<feature type="domain" description="ABC transporter" evidence="10">
    <location>
        <begin position="1"/>
        <end position="229"/>
    </location>
</feature>
<evidence type="ECO:0000256" key="8">
    <source>
        <dbReference type="ARBA" id="ARBA00023136"/>
    </source>
</evidence>
<dbReference type="PANTHER" id="PTHR43514:SF4">
    <property type="entry name" value="ABC TRANSPORTER I FAMILY MEMBER 10"/>
    <property type="match status" value="1"/>
</dbReference>
<dbReference type="Pfam" id="PF00005">
    <property type="entry name" value="ABC_tran"/>
    <property type="match status" value="1"/>
</dbReference>
<evidence type="ECO:0000256" key="7">
    <source>
        <dbReference type="ARBA" id="ARBA00022967"/>
    </source>
</evidence>
<feature type="domain" description="Mop" evidence="11">
    <location>
        <begin position="290"/>
        <end position="357"/>
    </location>
</feature>
<dbReference type="PROSITE" id="PS00211">
    <property type="entry name" value="ABC_TRANSPORTER_1"/>
    <property type="match status" value="1"/>
</dbReference>
<dbReference type="SUPFAM" id="SSF52540">
    <property type="entry name" value="P-loop containing nucleoside triphosphate hydrolases"/>
    <property type="match status" value="1"/>
</dbReference>
<sequence>MLTININKQLGDLSLAVAAQLPMSGITAIFGRSGAGKTSLINVLGGLSTPDSGEICLNNQTLFSRQQGINLPPERRGIGYVFQEARLFPHYSVRGNLNYGCRDKDVAHFTKVVQLLGLAPLLKRYPLGLSGGEKQRVAIGRALLTKPKMLLMDEPLASLDLPRKRELIPYLIDLAKNLDLPIVYVSHSLDEILQLAEHMLVLENGRVIAKGSLQQVWNSEQMRPWLSAQEQSSLLEVSVAEVNQNYSMTRVTLSDDVSLWVNSVSLQCGAKLRVRIHANHISLCRIRPQQTSIRNIVPVSVIEVQQRDEDNHRQVKLDLAGHTLWANVTCWACDDLAIKPGLSLFAQIKGVSMTAADLAQSH</sequence>
<evidence type="ECO:0000256" key="9">
    <source>
        <dbReference type="PROSITE-ProRule" id="PRU01213"/>
    </source>
</evidence>
<keyword evidence="1" id="KW-0813">Transport</keyword>
<name>A0ABQ4P2M8_9GAMM</name>
<keyword evidence="7" id="KW-1278">Translocase</keyword>
<dbReference type="RefSeq" id="WP_110458351.1">
    <property type="nucleotide sequence ID" value="NZ_BPFB01000001.1"/>
</dbReference>
<evidence type="ECO:0000256" key="5">
    <source>
        <dbReference type="ARBA" id="ARBA00022741"/>
    </source>
</evidence>
<evidence type="ECO:0000313" key="13">
    <source>
        <dbReference type="Proteomes" id="UP000761574"/>
    </source>
</evidence>
<protein>
    <submittedName>
        <fullName evidence="12">Molybdenum import ATP-binding protein ModC</fullName>
    </submittedName>
</protein>
<dbReference type="InterPro" id="IPR004606">
    <property type="entry name" value="Mop_domain"/>
</dbReference>
<dbReference type="InterPro" id="IPR027417">
    <property type="entry name" value="P-loop_NTPase"/>
</dbReference>
<evidence type="ECO:0000259" key="11">
    <source>
        <dbReference type="PROSITE" id="PS51866"/>
    </source>
</evidence>
<dbReference type="Gene3D" id="3.40.50.300">
    <property type="entry name" value="P-loop containing nucleotide triphosphate hydrolases"/>
    <property type="match status" value="1"/>
</dbReference>
<dbReference type="InterPro" id="IPR017871">
    <property type="entry name" value="ABC_transporter-like_CS"/>
</dbReference>
<evidence type="ECO:0000256" key="4">
    <source>
        <dbReference type="ARBA" id="ARBA00022519"/>
    </source>
</evidence>
<keyword evidence="13" id="KW-1185">Reference proteome</keyword>
<reference evidence="12 13" key="1">
    <citation type="submission" date="2021-05" db="EMBL/GenBank/DDBJ databases">
        <title>Molecular characterization for Shewanella algae harboring chromosomal blaOXA-55-like strains isolated from clinical and environment sample.</title>
        <authorList>
            <person name="Ohama Y."/>
            <person name="Aoki K."/>
            <person name="Harada S."/>
            <person name="Moriya K."/>
            <person name="Ishii Y."/>
            <person name="Tateda K."/>
        </authorList>
    </citation>
    <scope>NUCLEOTIDE SEQUENCE [LARGE SCALE GENOMIC DNA]</scope>
    <source>
        <strain evidence="12 13">LMG 23746</strain>
    </source>
</reference>
<dbReference type="InterPro" id="IPR011868">
    <property type="entry name" value="ModC_ABC_ATP-bd"/>
</dbReference>
<keyword evidence="4" id="KW-0997">Cell inner membrane</keyword>
<dbReference type="Gene3D" id="2.40.50.100">
    <property type="match status" value="1"/>
</dbReference>
<keyword evidence="3 9" id="KW-0500">Molybdenum</keyword>
<evidence type="ECO:0000256" key="2">
    <source>
        <dbReference type="ARBA" id="ARBA00022475"/>
    </source>
</evidence>
<dbReference type="PROSITE" id="PS51866">
    <property type="entry name" value="MOP"/>
    <property type="match status" value="1"/>
</dbReference>
<dbReference type="PROSITE" id="PS50893">
    <property type="entry name" value="ABC_TRANSPORTER_2"/>
    <property type="match status" value="1"/>
</dbReference>
<evidence type="ECO:0000256" key="1">
    <source>
        <dbReference type="ARBA" id="ARBA00022448"/>
    </source>
</evidence>
<dbReference type="NCBIfam" id="TIGR02142">
    <property type="entry name" value="modC_ABC"/>
    <property type="match status" value="1"/>
</dbReference>
<dbReference type="GO" id="GO:0005524">
    <property type="term" value="F:ATP binding"/>
    <property type="evidence" value="ECO:0007669"/>
    <property type="project" value="UniProtKB-KW"/>
</dbReference>
<dbReference type="SMART" id="SM00382">
    <property type="entry name" value="AAA"/>
    <property type="match status" value="1"/>
</dbReference>
<organism evidence="12 13">
    <name type="scientific">Shewanella algidipiscicola</name>
    <dbReference type="NCBI Taxonomy" id="614070"/>
    <lineage>
        <taxon>Bacteria</taxon>
        <taxon>Pseudomonadati</taxon>
        <taxon>Pseudomonadota</taxon>
        <taxon>Gammaproteobacteria</taxon>
        <taxon>Alteromonadales</taxon>
        <taxon>Shewanellaceae</taxon>
        <taxon>Shewanella</taxon>
    </lineage>
</organism>
<keyword evidence="8" id="KW-0472">Membrane</keyword>
<evidence type="ECO:0000256" key="6">
    <source>
        <dbReference type="ARBA" id="ARBA00022840"/>
    </source>
</evidence>
<dbReference type="InterPro" id="IPR003439">
    <property type="entry name" value="ABC_transporter-like_ATP-bd"/>
</dbReference>
<gene>
    <name evidence="12" type="primary">modC_1</name>
    <name evidence="12" type="ORF">TUM4630_01110</name>
</gene>
<dbReference type="SUPFAM" id="SSF50331">
    <property type="entry name" value="MOP-like"/>
    <property type="match status" value="1"/>
</dbReference>
<comment type="caution">
    <text evidence="12">The sequence shown here is derived from an EMBL/GenBank/DDBJ whole genome shotgun (WGS) entry which is preliminary data.</text>
</comment>